<gene>
    <name evidence="1" type="ORF">JKP88DRAFT_261290</name>
</gene>
<dbReference type="EMBL" id="JAFCMP010000445">
    <property type="protein sequence ID" value="KAG5179888.1"/>
    <property type="molecule type" value="Genomic_DNA"/>
</dbReference>
<evidence type="ECO:0000313" key="2">
    <source>
        <dbReference type="Proteomes" id="UP000664859"/>
    </source>
</evidence>
<sequence length="102" mass="11026">MTVGNSVFFKNEATCGAIRTHNGAYLTVVHSNFTLNNGNCGAIFTEDGTYMTVAHSSFTSNGVSYFGLLPMQYNWAAICRCHERTASADTSRCGKGSMLQPD</sequence>
<evidence type="ECO:0000313" key="1">
    <source>
        <dbReference type="EMBL" id="KAG5179888.1"/>
    </source>
</evidence>
<accession>A0A836CCD2</accession>
<organism evidence="1 2">
    <name type="scientific">Tribonema minus</name>
    <dbReference type="NCBI Taxonomy" id="303371"/>
    <lineage>
        <taxon>Eukaryota</taxon>
        <taxon>Sar</taxon>
        <taxon>Stramenopiles</taxon>
        <taxon>Ochrophyta</taxon>
        <taxon>PX clade</taxon>
        <taxon>Xanthophyceae</taxon>
        <taxon>Tribonematales</taxon>
        <taxon>Tribonemataceae</taxon>
        <taxon>Tribonema</taxon>
    </lineage>
</organism>
<proteinExistence type="predicted"/>
<comment type="caution">
    <text evidence="1">The sequence shown here is derived from an EMBL/GenBank/DDBJ whole genome shotgun (WGS) entry which is preliminary data.</text>
</comment>
<dbReference type="Proteomes" id="UP000664859">
    <property type="component" value="Unassembled WGS sequence"/>
</dbReference>
<name>A0A836CCD2_9STRA</name>
<dbReference type="AlphaFoldDB" id="A0A836CCD2"/>
<reference evidence="1" key="1">
    <citation type="submission" date="2021-02" db="EMBL/GenBank/DDBJ databases">
        <title>First Annotated Genome of the Yellow-green Alga Tribonema minus.</title>
        <authorList>
            <person name="Mahan K.M."/>
        </authorList>
    </citation>
    <scope>NUCLEOTIDE SEQUENCE</scope>
    <source>
        <strain evidence="1">UTEX B ZZ1240</strain>
    </source>
</reference>
<keyword evidence="2" id="KW-1185">Reference proteome</keyword>
<protein>
    <submittedName>
        <fullName evidence="1">Uncharacterized protein</fullName>
    </submittedName>
</protein>